<evidence type="ECO:0000313" key="3">
    <source>
        <dbReference type="EMBL" id="SBW06540.1"/>
    </source>
</evidence>
<dbReference type="GO" id="GO:0030060">
    <property type="term" value="F:L-malate dehydrogenase (NAD+) activity"/>
    <property type="evidence" value="ECO:0007669"/>
    <property type="project" value="UniProtKB-EC"/>
</dbReference>
<reference evidence="3" key="1">
    <citation type="submission" date="2016-04" db="EMBL/GenBank/DDBJ databases">
        <authorList>
            <person name="Evans L.H."/>
            <person name="Alamgir A."/>
            <person name="Owens N."/>
            <person name="Weber N.D."/>
            <person name="Virtaneva K."/>
            <person name="Barbian K."/>
            <person name="Babar A."/>
            <person name="Rosenke K."/>
        </authorList>
    </citation>
    <scope>NUCLEOTIDE SEQUENCE</scope>
    <source>
        <strain evidence="3">86</strain>
    </source>
</reference>
<sequence length="348" mass="36544">MTEPVVVSASAARRAAETILVARGVPPADAEVVARNLVAADLRGIDTHGLFCLIEYAHAVGERRINPTPAIVVERTLPWAIRVDGDNGLGPLVAERTMDAVLETVEQVGIAVATVRDANHYGAAAVYIERAAERGCIALASANAIAMVAPVGAKARFFGTNPLAAVVPAGKYAPFVLDMATSDGALRKVRKFLAEGQPIPAGWATDADGNPTTDAAAAIDGMLLPFGGAKGSGLAYFLDILTGVLNRGLISADVRNNFTNHDRPAGNGHFFLAFKISAFLDPAEFARRMESQIARLHALPTVAGVERVRYPGERVAAIAARRAEEGIPYPRRIVDELVALGGAESLGV</sequence>
<dbReference type="InterPro" id="IPR036111">
    <property type="entry name" value="Mal/L-sulfo/L-lacto_DH-like_sf"/>
</dbReference>
<dbReference type="Gene3D" id="1.10.1530.10">
    <property type="match status" value="1"/>
</dbReference>
<dbReference type="PANTHER" id="PTHR11091">
    <property type="entry name" value="OXIDOREDUCTASE-RELATED"/>
    <property type="match status" value="1"/>
</dbReference>
<protein>
    <submittedName>
        <fullName evidence="3">Putative Malate dehydrogenase</fullName>
        <ecNumber evidence="3">1.1.1.37</ecNumber>
    </submittedName>
</protein>
<gene>
    <name evidence="3" type="ORF">KL86APRO_12119</name>
</gene>
<dbReference type="AlphaFoldDB" id="A0A212K474"/>
<dbReference type="Gene3D" id="3.30.1370.60">
    <property type="entry name" value="Hypothetical oxidoreductase yiak, domain 2"/>
    <property type="match status" value="1"/>
</dbReference>
<dbReference type="PANTHER" id="PTHR11091:SF0">
    <property type="entry name" value="MALATE DEHYDROGENASE"/>
    <property type="match status" value="1"/>
</dbReference>
<dbReference type="InterPro" id="IPR003767">
    <property type="entry name" value="Malate/L-lactate_DH-like"/>
</dbReference>
<dbReference type="EMBL" id="FLUO01000001">
    <property type="protein sequence ID" value="SBW06540.1"/>
    <property type="molecule type" value="Genomic_DNA"/>
</dbReference>
<accession>A0A212K474</accession>
<organism evidence="3">
    <name type="scientific">uncultured Alphaproteobacteria bacterium</name>
    <dbReference type="NCBI Taxonomy" id="91750"/>
    <lineage>
        <taxon>Bacteria</taxon>
        <taxon>Pseudomonadati</taxon>
        <taxon>Pseudomonadota</taxon>
        <taxon>Alphaproteobacteria</taxon>
        <taxon>environmental samples</taxon>
    </lineage>
</organism>
<evidence type="ECO:0000256" key="1">
    <source>
        <dbReference type="ARBA" id="ARBA00006056"/>
    </source>
</evidence>
<evidence type="ECO:0000256" key="2">
    <source>
        <dbReference type="ARBA" id="ARBA00023002"/>
    </source>
</evidence>
<keyword evidence="2 3" id="KW-0560">Oxidoreductase</keyword>
<dbReference type="Pfam" id="PF02615">
    <property type="entry name" value="Ldh_2"/>
    <property type="match status" value="1"/>
</dbReference>
<dbReference type="InterPro" id="IPR043143">
    <property type="entry name" value="Mal/L-sulf/L-lact_DH-like_NADP"/>
</dbReference>
<name>A0A212K474_9PROT</name>
<dbReference type="SUPFAM" id="SSF89733">
    <property type="entry name" value="L-sulfolactate dehydrogenase-like"/>
    <property type="match status" value="1"/>
</dbReference>
<comment type="similarity">
    <text evidence="1">Belongs to the LDH2/MDH2 oxidoreductase family.</text>
</comment>
<dbReference type="EC" id="1.1.1.37" evidence="3"/>
<proteinExistence type="inferred from homology"/>
<dbReference type="InterPro" id="IPR043144">
    <property type="entry name" value="Mal/L-sulf/L-lact_DH-like_ah"/>
</dbReference>